<name>A0AAV4DRZ4_9GAST</name>
<evidence type="ECO:0000313" key="3">
    <source>
        <dbReference type="Proteomes" id="UP000735302"/>
    </source>
</evidence>
<accession>A0AAV4DRZ4</accession>
<keyword evidence="3" id="KW-1185">Reference proteome</keyword>
<dbReference type="Proteomes" id="UP000735302">
    <property type="component" value="Unassembled WGS sequence"/>
</dbReference>
<gene>
    <name evidence="2" type="ORF">PoB_007342900</name>
</gene>
<dbReference type="EMBL" id="BLXT01008234">
    <property type="protein sequence ID" value="GFO46924.1"/>
    <property type="molecule type" value="Genomic_DNA"/>
</dbReference>
<feature type="region of interest" description="Disordered" evidence="1">
    <location>
        <begin position="56"/>
        <end position="77"/>
    </location>
</feature>
<comment type="caution">
    <text evidence="2">The sequence shown here is derived from an EMBL/GenBank/DDBJ whole genome shotgun (WGS) entry which is preliminary data.</text>
</comment>
<sequence length="77" mass="8704">MIDRGKEETNWSPPAYRLDYHLSDPTCPSGHHSAIKGTGFPQYSLELGGKFDGLELKNPTRDLQGPSSRRLEFELTR</sequence>
<evidence type="ECO:0000256" key="1">
    <source>
        <dbReference type="SAM" id="MobiDB-lite"/>
    </source>
</evidence>
<evidence type="ECO:0000313" key="2">
    <source>
        <dbReference type="EMBL" id="GFO46924.1"/>
    </source>
</evidence>
<dbReference type="AlphaFoldDB" id="A0AAV4DRZ4"/>
<reference evidence="2 3" key="1">
    <citation type="journal article" date="2021" name="Elife">
        <title>Chloroplast acquisition without the gene transfer in kleptoplastic sea slugs, Plakobranchus ocellatus.</title>
        <authorList>
            <person name="Maeda T."/>
            <person name="Takahashi S."/>
            <person name="Yoshida T."/>
            <person name="Shimamura S."/>
            <person name="Takaki Y."/>
            <person name="Nagai Y."/>
            <person name="Toyoda A."/>
            <person name="Suzuki Y."/>
            <person name="Arimoto A."/>
            <person name="Ishii H."/>
            <person name="Satoh N."/>
            <person name="Nishiyama T."/>
            <person name="Hasebe M."/>
            <person name="Maruyama T."/>
            <person name="Minagawa J."/>
            <person name="Obokata J."/>
            <person name="Shigenobu S."/>
        </authorList>
    </citation>
    <scope>NUCLEOTIDE SEQUENCE [LARGE SCALE GENOMIC DNA]</scope>
</reference>
<protein>
    <submittedName>
        <fullName evidence="2">Uncharacterized protein</fullName>
    </submittedName>
</protein>
<proteinExistence type="predicted"/>
<organism evidence="2 3">
    <name type="scientific">Plakobranchus ocellatus</name>
    <dbReference type="NCBI Taxonomy" id="259542"/>
    <lineage>
        <taxon>Eukaryota</taxon>
        <taxon>Metazoa</taxon>
        <taxon>Spiralia</taxon>
        <taxon>Lophotrochozoa</taxon>
        <taxon>Mollusca</taxon>
        <taxon>Gastropoda</taxon>
        <taxon>Heterobranchia</taxon>
        <taxon>Euthyneura</taxon>
        <taxon>Panpulmonata</taxon>
        <taxon>Sacoglossa</taxon>
        <taxon>Placobranchoidea</taxon>
        <taxon>Plakobranchidae</taxon>
        <taxon>Plakobranchus</taxon>
    </lineage>
</organism>